<evidence type="ECO:0000313" key="2">
    <source>
        <dbReference type="EMBL" id="KAI6783195.1"/>
    </source>
</evidence>
<feature type="compositionally biased region" description="Basic and acidic residues" evidence="1">
    <location>
        <begin position="324"/>
        <end position="333"/>
    </location>
</feature>
<protein>
    <submittedName>
        <fullName evidence="2">Uncharacterized protein</fullName>
    </submittedName>
</protein>
<dbReference type="InterPro" id="IPR019416">
    <property type="entry name" value="NCBP3"/>
</dbReference>
<gene>
    <name evidence="2" type="ORF">J7T54_000697</name>
</gene>
<feature type="compositionally biased region" description="Basic and acidic residues" evidence="1">
    <location>
        <begin position="388"/>
        <end position="406"/>
    </location>
</feature>
<evidence type="ECO:0000313" key="3">
    <source>
        <dbReference type="Proteomes" id="UP001055219"/>
    </source>
</evidence>
<evidence type="ECO:0000256" key="1">
    <source>
        <dbReference type="SAM" id="MobiDB-lite"/>
    </source>
</evidence>
<feature type="compositionally biased region" description="Basic and acidic residues" evidence="1">
    <location>
        <begin position="254"/>
        <end position="264"/>
    </location>
</feature>
<comment type="caution">
    <text evidence="2">The sequence shown here is derived from an EMBL/GenBank/DDBJ whole genome shotgun (WGS) entry which is preliminary data.</text>
</comment>
<feature type="region of interest" description="Disordered" evidence="1">
    <location>
        <begin position="169"/>
        <end position="359"/>
    </location>
</feature>
<organism evidence="2 3">
    <name type="scientific">Emericellopsis cladophorae</name>
    <dbReference type="NCBI Taxonomy" id="2686198"/>
    <lineage>
        <taxon>Eukaryota</taxon>
        <taxon>Fungi</taxon>
        <taxon>Dikarya</taxon>
        <taxon>Ascomycota</taxon>
        <taxon>Pezizomycotina</taxon>
        <taxon>Sordariomycetes</taxon>
        <taxon>Hypocreomycetidae</taxon>
        <taxon>Hypocreales</taxon>
        <taxon>Bionectriaceae</taxon>
        <taxon>Emericellopsis</taxon>
    </lineage>
</organism>
<feature type="compositionally biased region" description="Basic and acidic residues" evidence="1">
    <location>
        <begin position="286"/>
        <end position="302"/>
    </location>
</feature>
<dbReference type="Pfam" id="PF10309">
    <property type="entry name" value="NCBP3"/>
    <property type="match status" value="1"/>
</dbReference>
<reference evidence="2" key="1">
    <citation type="journal article" date="2021" name="J Fungi (Basel)">
        <title>Genomic and Metabolomic Analyses of the Marine Fungus Emericellopsis cladophorae: Insights into Saltwater Adaptability Mechanisms and Its Biosynthetic Potential.</title>
        <authorList>
            <person name="Goncalves M.F.M."/>
            <person name="Hilario S."/>
            <person name="Van de Peer Y."/>
            <person name="Esteves A.C."/>
            <person name="Alves A."/>
        </authorList>
    </citation>
    <scope>NUCLEOTIDE SEQUENCE</scope>
    <source>
        <strain evidence="2">MUM 19.33</strain>
    </source>
</reference>
<feature type="region of interest" description="Disordered" evidence="1">
    <location>
        <begin position="376"/>
        <end position="406"/>
    </location>
</feature>
<reference evidence="2" key="2">
    <citation type="submission" date="2022-07" db="EMBL/GenBank/DDBJ databases">
        <authorList>
            <person name="Goncalves M.F.M."/>
            <person name="Hilario S."/>
            <person name="Van De Peer Y."/>
            <person name="Esteves A.C."/>
            <person name="Alves A."/>
        </authorList>
    </citation>
    <scope>NUCLEOTIDE SEQUENCE</scope>
    <source>
        <strain evidence="2">MUM 19.33</strain>
    </source>
</reference>
<dbReference type="PANTHER" id="PTHR16291">
    <property type="entry name" value="NUCLEAR CAP-BINDING PROTEIN SUBUNIT 3"/>
    <property type="match status" value="1"/>
</dbReference>
<feature type="compositionally biased region" description="Basic and acidic residues" evidence="1">
    <location>
        <begin position="183"/>
        <end position="207"/>
    </location>
</feature>
<dbReference type="EMBL" id="JAGIXG020000009">
    <property type="protein sequence ID" value="KAI6783195.1"/>
    <property type="molecule type" value="Genomic_DNA"/>
</dbReference>
<dbReference type="OrthoDB" id="422106at2759"/>
<dbReference type="AlphaFoldDB" id="A0A9P9Y543"/>
<dbReference type="GO" id="GO:0000340">
    <property type="term" value="F:RNA 7-methylguanosine cap binding"/>
    <property type="evidence" value="ECO:0007669"/>
    <property type="project" value="InterPro"/>
</dbReference>
<keyword evidence="3" id="KW-1185">Reference proteome</keyword>
<dbReference type="GO" id="GO:0003729">
    <property type="term" value="F:mRNA binding"/>
    <property type="evidence" value="ECO:0007669"/>
    <property type="project" value="InterPro"/>
</dbReference>
<dbReference type="RefSeq" id="XP_051364051.1">
    <property type="nucleotide sequence ID" value="XM_051504545.1"/>
</dbReference>
<dbReference type="Proteomes" id="UP001055219">
    <property type="component" value="Unassembled WGS sequence"/>
</dbReference>
<dbReference type="PANTHER" id="PTHR16291:SF0">
    <property type="entry name" value="NUCLEAR CAP-BINDING PROTEIN SUBUNIT 3"/>
    <property type="match status" value="1"/>
</dbReference>
<feature type="compositionally biased region" description="Basic and acidic residues" evidence="1">
    <location>
        <begin position="216"/>
        <end position="240"/>
    </location>
</feature>
<sequence>MDLDIEMDDAVQEPLMEEQILNSTADDILQPDEPEELGEVVEDPIVDKSDEARTIVPTKVHIHGLDTMNTDDIKKYVKAHYGDTDRVEWIDDSSANLNFPSESSARDALIALSSIAIADPTALSVGESLVAKPLEGRPEISLHVRYAVLSDKKAPGAAQRSRFYLLNPEYDPEERRRHQQQRRYRDRDHRRNDSRGRRRESREETGIRFEASMYDDAPKPQRRRSSDFSEHNRPDNKGKELFASGGRSSRRRNDRSLSPRRDNDGDNSMGEGGRASSHGNRATARSLKERISNGNNRSKELFPTKASGRGGQLDQLESAIGSARLREEDRPRVVDAPSVPRKGADSFNIRGSANQRGEVGQGFSIRGSAANAKELFPSKLGGTNAGKELLEGRKNKPRQRAEDLFG</sequence>
<name>A0A9P9Y543_9HYPO</name>
<accession>A0A9P9Y543</accession>
<proteinExistence type="predicted"/>
<dbReference type="GO" id="GO:0005634">
    <property type="term" value="C:nucleus"/>
    <property type="evidence" value="ECO:0007669"/>
    <property type="project" value="TreeGrafter"/>
</dbReference>
<dbReference type="GeneID" id="75827216"/>